<evidence type="ECO:0000256" key="2">
    <source>
        <dbReference type="ARBA" id="ARBA00023295"/>
    </source>
</evidence>
<name>A0A0W0Z518_9GAMM</name>
<keyword evidence="2" id="KW-0326">Glycosidase</keyword>
<sequence>MLEKKESILLPIESELINITRRKLINAFKRRSINPSDFNANIACLKELAQACHAMSSVILPHAEKKRDTEHGFINVFFKDHAREKSLKGRVIVETAKRQMMEGEDPLIIAEMANEPRIIGLNYSEIGGVYQITFSDNYKLCLCNLNPDTLAEAKVIFLEKMGKLAATNSKTPC</sequence>
<dbReference type="PATRIC" id="fig|45074.5.peg.992"/>
<keyword evidence="1" id="KW-0378">Hydrolase</keyword>
<dbReference type="InterPro" id="IPR018087">
    <property type="entry name" value="Glyco_hydro_5_CS"/>
</dbReference>
<accession>A0A0W0Z518</accession>
<dbReference type="OrthoDB" id="5652340at2"/>
<protein>
    <submittedName>
        <fullName evidence="3">Uncharacterized protein</fullName>
    </submittedName>
</protein>
<dbReference type="PROSITE" id="PS00659">
    <property type="entry name" value="GLYCOSYL_HYDROL_F5"/>
    <property type="match status" value="1"/>
</dbReference>
<dbReference type="Proteomes" id="UP000054703">
    <property type="component" value="Unassembled WGS sequence"/>
</dbReference>
<keyword evidence="4" id="KW-1185">Reference proteome</keyword>
<dbReference type="EMBL" id="LNYU01000023">
    <property type="protein sequence ID" value="KTD64250.1"/>
    <property type="molecule type" value="Genomic_DNA"/>
</dbReference>
<organism evidence="3 4">
    <name type="scientific">Legionella santicrucis</name>
    <dbReference type="NCBI Taxonomy" id="45074"/>
    <lineage>
        <taxon>Bacteria</taxon>
        <taxon>Pseudomonadati</taxon>
        <taxon>Pseudomonadota</taxon>
        <taxon>Gammaproteobacteria</taxon>
        <taxon>Legionellales</taxon>
        <taxon>Legionellaceae</taxon>
        <taxon>Legionella</taxon>
    </lineage>
</organism>
<evidence type="ECO:0000313" key="4">
    <source>
        <dbReference type="Proteomes" id="UP000054703"/>
    </source>
</evidence>
<dbReference type="AlphaFoldDB" id="A0A0W0Z518"/>
<proteinExistence type="predicted"/>
<reference evidence="3 4" key="1">
    <citation type="submission" date="2015-11" db="EMBL/GenBank/DDBJ databases">
        <title>Genomic analysis of 38 Legionella species identifies large and diverse effector repertoires.</title>
        <authorList>
            <person name="Burstein D."/>
            <person name="Amaro F."/>
            <person name="Zusman T."/>
            <person name="Lifshitz Z."/>
            <person name="Cohen O."/>
            <person name="Gilbert J.A."/>
            <person name="Pupko T."/>
            <person name="Shuman H.A."/>
            <person name="Segal G."/>
        </authorList>
    </citation>
    <scope>NUCLEOTIDE SEQUENCE [LARGE SCALE GENOMIC DNA]</scope>
    <source>
        <strain evidence="3 4">SC-63-C7</strain>
    </source>
</reference>
<dbReference type="GO" id="GO:0004553">
    <property type="term" value="F:hydrolase activity, hydrolyzing O-glycosyl compounds"/>
    <property type="evidence" value="ECO:0007669"/>
    <property type="project" value="InterPro"/>
</dbReference>
<evidence type="ECO:0000313" key="3">
    <source>
        <dbReference type="EMBL" id="KTD64250.1"/>
    </source>
</evidence>
<dbReference type="GO" id="GO:0005975">
    <property type="term" value="P:carbohydrate metabolic process"/>
    <property type="evidence" value="ECO:0007669"/>
    <property type="project" value="InterPro"/>
</dbReference>
<comment type="caution">
    <text evidence="3">The sequence shown here is derived from an EMBL/GenBank/DDBJ whole genome shotgun (WGS) entry which is preliminary data.</text>
</comment>
<dbReference type="RefSeq" id="WP_058513378.1">
    <property type="nucleotide sequence ID" value="NZ_CAAAIH010000053.1"/>
</dbReference>
<gene>
    <name evidence="3" type="ORF">Lsan_0945</name>
</gene>
<evidence type="ECO:0000256" key="1">
    <source>
        <dbReference type="ARBA" id="ARBA00022801"/>
    </source>
</evidence>